<proteinExistence type="inferred from homology"/>
<keyword evidence="2" id="KW-0560">Oxidoreductase</keyword>
<name>A0ABS5C1L5_9BACT</name>
<dbReference type="SUPFAM" id="SSF51735">
    <property type="entry name" value="NAD(P)-binding Rossmann-fold domains"/>
    <property type="match status" value="1"/>
</dbReference>
<gene>
    <name evidence="4" type="ORF">J8F10_31560</name>
</gene>
<dbReference type="Pfam" id="PF00106">
    <property type="entry name" value="adh_short"/>
    <property type="match status" value="1"/>
</dbReference>
<evidence type="ECO:0000313" key="4">
    <source>
        <dbReference type="EMBL" id="MBP3959808.1"/>
    </source>
</evidence>
<dbReference type="PANTHER" id="PTHR44196">
    <property type="entry name" value="DEHYDROGENASE/REDUCTASE SDR FAMILY MEMBER 7B"/>
    <property type="match status" value="1"/>
</dbReference>
<keyword evidence="5" id="KW-1185">Reference proteome</keyword>
<protein>
    <submittedName>
        <fullName evidence="4">SDR family oxidoreductase</fullName>
    </submittedName>
</protein>
<evidence type="ECO:0000256" key="2">
    <source>
        <dbReference type="ARBA" id="ARBA00023002"/>
    </source>
</evidence>
<evidence type="ECO:0000313" key="5">
    <source>
        <dbReference type="Proteomes" id="UP000676565"/>
    </source>
</evidence>
<evidence type="ECO:0000256" key="3">
    <source>
        <dbReference type="RuleBase" id="RU000363"/>
    </source>
</evidence>
<accession>A0ABS5C1L5</accession>
<dbReference type="InterPro" id="IPR036291">
    <property type="entry name" value="NAD(P)-bd_dom_sf"/>
</dbReference>
<comment type="caution">
    <text evidence="4">The sequence shown here is derived from an EMBL/GenBank/DDBJ whole genome shotgun (WGS) entry which is preliminary data.</text>
</comment>
<dbReference type="CDD" id="cd05233">
    <property type="entry name" value="SDR_c"/>
    <property type="match status" value="1"/>
</dbReference>
<dbReference type="Gene3D" id="3.40.50.720">
    <property type="entry name" value="NAD(P)-binding Rossmann-like Domain"/>
    <property type="match status" value="1"/>
</dbReference>
<dbReference type="InterPro" id="IPR002347">
    <property type="entry name" value="SDR_fam"/>
</dbReference>
<dbReference type="RefSeq" id="WP_210660606.1">
    <property type="nucleotide sequence ID" value="NZ_JAGKQQ010000001.1"/>
</dbReference>
<reference evidence="4 5" key="1">
    <citation type="submission" date="2021-04" db="EMBL/GenBank/DDBJ databases">
        <authorList>
            <person name="Ivanova A."/>
        </authorList>
    </citation>
    <scope>NUCLEOTIDE SEQUENCE [LARGE SCALE GENOMIC DNA]</scope>
    <source>
        <strain evidence="4 5">G18</strain>
    </source>
</reference>
<dbReference type="PRINTS" id="PR00080">
    <property type="entry name" value="SDRFAMILY"/>
</dbReference>
<organism evidence="4 5">
    <name type="scientific">Gemmata palustris</name>
    <dbReference type="NCBI Taxonomy" id="2822762"/>
    <lineage>
        <taxon>Bacteria</taxon>
        <taxon>Pseudomonadati</taxon>
        <taxon>Planctomycetota</taxon>
        <taxon>Planctomycetia</taxon>
        <taxon>Gemmatales</taxon>
        <taxon>Gemmataceae</taxon>
        <taxon>Gemmata</taxon>
    </lineage>
</organism>
<evidence type="ECO:0000256" key="1">
    <source>
        <dbReference type="ARBA" id="ARBA00006484"/>
    </source>
</evidence>
<dbReference type="PRINTS" id="PR00081">
    <property type="entry name" value="GDHRDH"/>
</dbReference>
<sequence>MDSRTVKPLAGRVAVVTGASRGLGSALARALAANGARLGLLARDAGALQQAADAVRAEGSEARIYPVDLTDRAGTGAAIASCLSDFGRIDVLVNNAAVQGTIGPFVAEGGGGWEDVFRVNLLAPVWLTRAVLPGMIEHGFGRVINVSGGGATGPRPDFAAYAASKCALVRFTETLAQELAGTGVTINAVAPGAMNTRMLNEVLAAGPGRARAEYEAAVARGANGGTPPDKAAALVTWLASAASDGISGRLISAVWDDWAGLPEKKDELAAGDIYTLRRITPDDRGGWKKCA</sequence>
<comment type="similarity">
    <text evidence="1 3">Belongs to the short-chain dehydrogenases/reductases (SDR) family.</text>
</comment>
<dbReference type="EMBL" id="JAGKQQ010000001">
    <property type="protein sequence ID" value="MBP3959808.1"/>
    <property type="molecule type" value="Genomic_DNA"/>
</dbReference>
<dbReference type="Proteomes" id="UP000676565">
    <property type="component" value="Unassembled WGS sequence"/>
</dbReference>
<dbReference type="PANTHER" id="PTHR44196:SF1">
    <property type="entry name" value="DEHYDROGENASE_REDUCTASE SDR FAMILY MEMBER 7B"/>
    <property type="match status" value="1"/>
</dbReference>